<dbReference type="GO" id="GO:0016779">
    <property type="term" value="F:nucleotidyltransferase activity"/>
    <property type="evidence" value="ECO:0007669"/>
    <property type="project" value="InterPro"/>
</dbReference>
<feature type="domain" description="Polymerase nucleotidyl transferase" evidence="2">
    <location>
        <begin position="20"/>
        <end position="51"/>
    </location>
</feature>
<protein>
    <submittedName>
        <fullName evidence="4">DUF4111 domain-containing protein</fullName>
    </submittedName>
</protein>
<evidence type="ECO:0000313" key="4">
    <source>
        <dbReference type="EMBL" id="NEE02598.1"/>
    </source>
</evidence>
<comment type="caution">
    <text evidence="4">The sequence shown here is derived from an EMBL/GenBank/DDBJ whole genome shotgun (WGS) entry which is preliminary data.</text>
</comment>
<keyword evidence="1" id="KW-0808">Transferase</keyword>
<evidence type="ECO:0000259" key="3">
    <source>
        <dbReference type="Pfam" id="PF13427"/>
    </source>
</evidence>
<dbReference type="EMBL" id="JAAGOA010000015">
    <property type="protein sequence ID" value="NEE02598.1"/>
    <property type="molecule type" value="Genomic_DNA"/>
</dbReference>
<dbReference type="RefSeq" id="WP_163741275.1">
    <property type="nucleotide sequence ID" value="NZ_JAAGOA010000015.1"/>
</dbReference>
<gene>
    <name evidence="4" type="ORF">G1H10_20740</name>
</gene>
<feature type="domain" description="Adenylyltransferase AadA C-terminal" evidence="3">
    <location>
        <begin position="158"/>
        <end position="215"/>
    </location>
</feature>
<name>A0A6L9SDH7_9ACTN</name>
<proteinExistence type="predicted"/>
<dbReference type="Pfam" id="PF13427">
    <property type="entry name" value="AadA_C"/>
    <property type="match status" value="1"/>
</dbReference>
<dbReference type="InterPro" id="IPR025184">
    <property type="entry name" value="AadA_C"/>
</dbReference>
<dbReference type="InterPro" id="IPR002934">
    <property type="entry name" value="Polymerase_NTP_transf_dom"/>
</dbReference>
<dbReference type="Proteomes" id="UP000475214">
    <property type="component" value="Unassembled WGS sequence"/>
</dbReference>
<dbReference type="InterPro" id="IPR043519">
    <property type="entry name" value="NT_sf"/>
</dbReference>
<dbReference type="CDD" id="cd05403">
    <property type="entry name" value="NT_KNTase_like"/>
    <property type="match status" value="1"/>
</dbReference>
<evidence type="ECO:0000313" key="5">
    <source>
        <dbReference type="Proteomes" id="UP000475214"/>
    </source>
</evidence>
<sequence>MDAIRHLLDASRHALDGALVGVYLHGSVALGDWVPDASDLDVLVVVEDGAAQAAIDVLAVAADEATTLAPTSGVELSVITRDLAERPRTPWPYRLHVATAPAAAPRIVHDTGDGDPDLLMHIAVTRSAGIAVEGPAPRDLFGEIQRAQVLGYLISELEWGLNHGSEKYVVLNACRALAYVRSGAILAKTAGGEWACAHLPGHAAVISRALDEQRRGLTSGTRISAGARDLVTEVTQKLAQAAN</sequence>
<reference evidence="4 5" key="1">
    <citation type="submission" date="2020-02" db="EMBL/GenBank/DDBJ databases">
        <authorList>
            <person name="Li X.-J."/>
            <person name="Han X.-M."/>
        </authorList>
    </citation>
    <scope>NUCLEOTIDE SEQUENCE [LARGE SCALE GENOMIC DNA]</scope>
    <source>
        <strain evidence="4 5">CCTCC AB 2017055</strain>
    </source>
</reference>
<dbReference type="Gene3D" id="3.30.460.10">
    <property type="entry name" value="Beta Polymerase, domain 2"/>
    <property type="match status" value="1"/>
</dbReference>
<evidence type="ECO:0000259" key="2">
    <source>
        <dbReference type="Pfam" id="PF01909"/>
    </source>
</evidence>
<accession>A0A6L9SDH7</accession>
<evidence type="ECO:0000256" key="1">
    <source>
        <dbReference type="ARBA" id="ARBA00022679"/>
    </source>
</evidence>
<dbReference type="Pfam" id="PF01909">
    <property type="entry name" value="NTP_transf_2"/>
    <property type="match status" value="1"/>
</dbReference>
<keyword evidence="5" id="KW-1185">Reference proteome</keyword>
<dbReference type="AlphaFoldDB" id="A0A6L9SDH7"/>
<organism evidence="4 5">
    <name type="scientific">Phytoactinopolyspora halotolerans</name>
    <dbReference type="NCBI Taxonomy" id="1981512"/>
    <lineage>
        <taxon>Bacteria</taxon>
        <taxon>Bacillati</taxon>
        <taxon>Actinomycetota</taxon>
        <taxon>Actinomycetes</taxon>
        <taxon>Jiangellales</taxon>
        <taxon>Jiangellaceae</taxon>
        <taxon>Phytoactinopolyspora</taxon>
    </lineage>
</organism>
<dbReference type="SUPFAM" id="SSF81301">
    <property type="entry name" value="Nucleotidyltransferase"/>
    <property type="match status" value="1"/>
</dbReference>